<feature type="coiled-coil region" evidence="6">
    <location>
        <begin position="1313"/>
        <end position="1350"/>
    </location>
</feature>
<dbReference type="InterPro" id="IPR041577">
    <property type="entry name" value="RT_RNaseH_2"/>
</dbReference>
<evidence type="ECO:0000313" key="9">
    <source>
        <dbReference type="EMBL" id="KAL3684965.1"/>
    </source>
</evidence>
<dbReference type="InterPro" id="IPR036397">
    <property type="entry name" value="RNaseH_sf"/>
</dbReference>
<evidence type="ECO:0000313" key="10">
    <source>
        <dbReference type="Proteomes" id="UP001633002"/>
    </source>
</evidence>
<feature type="domain" description="Integrase catalytic" evidence="8">
    <location>
        <begin position="1133"/>
        <end position="1294"/>
    </location>
</feature>
<dbReference type="FunFam" id="3.30.420.10:FF:000032">
    <property type="entry name" value="Retrovirus-related Pol polyprotein from transposon 297-like Protein"/>
    <property type="match status" value="1"/>
</dbReference>
<feature type="compositionally biased region" description="Basic and acidic residues" evidence="7">
    <location>
        <begin position="338"/>
        <end position="355"/>
    </location>
</feature>
<sequence length="1426" mass="163094">MFQKESITERERRYLLRLVKKQEAVVTNISKSEGTSAYFADFSEEENSSFEDQDLVIVANSQQASAVSVNQTPPWLSVHLRNVLRRGIRKRTQGLVLAPMPAPITRLRYPSYRGKESEDPDAFIEEFEQTARANREAHNDDKLRIFPALLKGRGSRWVAALDPADLATWDTLKKAYLTEFRSLGFNKTVYNRLATLERKRKESLRMYTQRFRNLVNRLTNTPDAEQQVEWHVNGLPTDLAFQCKLGPQNTMAEVIATAEKYETARRTAKKKKLKSRRSVSSSSEEDSDTSSDSSSEDEETTRRHKGKKKVKRKSSSAEDSSSSEEEEKSKRNISPRRRGQELHGRSTSRDGRSQGKTDATPSNEVRPPPEVSTLTPTVASVDPVTLSTKLDYDFVRNLSQTPAQISMLQLIVHSPQVLKQLNEWSRGHKKTARGMRRRKKLLKEESIAAYAIIEEDRGAPEVDIEIRGCLIQHVPLDSGSGVNIMTESTATRLGFTTFSPCTKFLRIADQSRKRSLGILNQVETLFGGVPFLLNYVVLKPEDDSGYEVLIGRPWLYGARVVNDWDKQRVSFPVSGRKKPMRINWGPVPHEGETPSHDSDDYSTDSNEDKAYDSDESSVNFLQCFEADAADLEAYHEEIRALYDSGLESEAEKPIQFQGAEIYNLQRPRTETVSDLSSDAHYPLSEGKKGGDSEGHDGKFADLLEEAKRAIPDTPLPEREDTDVAGATTFKMTEGMIRKEDWKTLEMSDLKGILPEIGTHRIDLQPGAVPVRQRQYRLNEKYSLLVKENIDSLLDAGFIYPVAGFECYSFLDGYSGYNQVFLRVEDCDKMTFTTDWGTFVYKVMPFGLTNAPATFQRMMMNIFRDYLRKFIEVFLDDFCVFSSRKEHLSKLKLTFQKCRDSRLCLHPEKSYMGIMRGIEVDTKKVAIILELQPPTCGVEEQAAFELLKKGLTTAPTLIPPDWEKLFHLYVDTSAFAISVVLSQQDEQKRDHPIYFSGKKLSDAERKYTTTEREALGMIFSEFDITVEWRKGTQHKNADYLSRLKHLHGEAETLEDDLDFPDENLYQTQSHDLSNSCGLEGGHFGVQTTAKKILTGGYWWPILFRDTADFIKRCDACQRTGRPTTTTRWPLVPIMPLAPFERWAIDFVGPVKPASRNTQKRYILVATDYLTRMVEAEATKKDDVVTNAFFLFEYIICRYGCPLELVSDRGTHFINKTIDELTRQYDIKHRKTTPYNPKANGMTERSNRILCKVLKKVTQTYIHEWDKKIPSVLLAFSTAQKTTTKCTPYFLCYGLEPVLPIEMDIPTLRVHIQERLKVEDSLQEQRLVLTRLEEERVRVKEEAEILQKKRNERYDRHLKKSCQNISKGDLALLFDSRKQHFPGKLDLNWGGPYSVVEVFDNGSIQLAEMTGELLPTTTNASRVRRYYT</sequence>
<dbReference type="CDD" id="cd01647">
    <property type="entry name" value="RT_LTR"/>
    <property type="match status" value="1"/>
</dbReference>
<evidence type="ECO:0000256" key="6">
    <source>
        <dbReference type="SAM" id="Coils"/>
    </source>
</evidence>
<name>A0ABD3H3K8_9MARC</name>
<dbReference type="Gene3D" id="3.30.420.10">
    <property type="entry name" value="Ribonuclease H-like superfamily/Ribonuclease H"/>
    <property type="match status" value="1"/>
</dbReference>
<evidence type="ECO:0000259" key="8">
    <source>
        <dbReference type="PROSITE" id="PS50994"/>
    </source>
</evidence>
<evidence type="ECO:0000256" key="5">
    <source>
        <dbReference type="ARBA" id="ARBA00023268"/>
    </source>
</evidence>
<keyword evidence="2" id="KW-0548">Nucleotidyltransferase</keyword>
<dbReference type="CDD" id="cd00303">
    <property type="entry name" value="retropepsin_like"/>
    <property type="match status" value="1"/>
</dbReference>
<feature type="compositionally biased region" description="Basic and acidic residues" evidence="7">
    <location>
        <begin position="589"/>
        <end position="599"/>
    </location>
</feature>
<dbReference type="InterPro" id="IPR021109">
    <property type="entry name" value="Peptidase_aspartic_dom_sf"/>
</dbReference>
<evidence type="ECO:0000256" key="4">
    <source>
        <dbReference type="ARBA" id="ARBA00022759"/>
    </source>
</evidence>
<evidence type="ECO:0000256" key="2">
    <source>
        <dbReference type="ARBA" id="ARBA00022695"/>
    </source>
</evidence>
<dbReference type="PROSITE" id="PS50994">
    <property type="entry name" value="INTEGRASE"/>
    <property type="match status" value="1"/>
</dbReference>
<evidence type="ECO:0000256" key="7">
    <source>
        <dbReference type="SAM" id="MobiDB-lite"/>
    </source>
</evidence>
<keyword evidence="10" id="KW-1185">Reference proteome</keyword>
<evidence type="ECO:0000256" key="3">
    <source>
        <dbReference type="ARBA" id="ARBA00022722"/>
    </source>
</evidence>
<keyword evidence="4" id="KW-0255">Endonuclease</keyword>
<dbReference type="Gene3D" id="2.40.70.10">
    <property type="entry name" value="Acid Proteases"/>
    <property type="match status" value="1"/>
</dbReference>
<feature type="region of interest" description="Disordered" evidence="7">
    <location>
        <begin position="263"/>
        <end position="377"/>
    </location>
</feature>
<dbReference type="Gene3D" id="3.10.10.10">
    <property type="entry name" value="HIV Type 1 Reverse Transcriptase, subunit A, domain 1"/>
    <property type="match status" value="1"/>
</dbReference>
<keyword evidence="3" id="KW-0540">Nuclease</keyword>
<dbReference type="Gene3D" id="3.30.70.270">
    <property type="match status" value="1"/>
</dbReference>
<dbReference type="InterPro" id="IPR005162">
    <property type="entry name" value="Retrotrans_gag_dom"/>
</dbReference>
<proteinExistence type="predicted"/>
<keyword evidence="1" id="KW-0808">Transferase</keyword>
<dbReference type="PANTHER" id="PTHR37984:SF5">
    <property type="entry name" value="PROTEIN NYNRIN-LIKE"/>
    <property type="match status" value="1"/>
</dbReference>
<dbReference type="InterPro" id="IPR050951">
    <property type="entry name" value="Retrovirus_Pol_polyprotein"/>
</dbReference>
<dbReference type="PANTHER" id="PTHR37984">
    <property type="entry name" value="PROTEIN CBG26694"/>
    <property type="match status" value="1"/>
</dbReference>
<evidence type="ECO:0000256" key="1">
    <source>
        <dbReference type="ARBA" id="ARBA00022679"/>
    </source>
</evidence>
<dbReference type="GO" id="GO:0004519">
    <property type="term" value="F:endonuclease activity"/>
    <property type="evidence" value="ECO:0007669"/>
    <property type="project" value="UniProtKB-KW"/>
</dbReference>
<dbReference type="Pfam" id="PF03732">
    <property type="entry name" value="Retrotrans_gag"/>
    <property type="match status" value="1"/>
</dbReference>
<organism evidence="9 10">
    <name type="scientific">Riccia sorocarpa</name>
    <dbReference type="NCBI Taxonomy" id="122646"/>
    <lineage>
        <taxon>Eukaryota</taxon>
        <taxon>Viridiplantae</taxon>
        <taxon>Streptophyta</taxon>
        <taxon>Embryophyta</taxon>
        <taxon>Marchantiophyta</taxon>
        <taxon>Marchantiopsida</taxon>
        <taxon>Marchantiidae</taxon>
        <taxon>Marchantiales</taxon>
        <taxon>Ricciaceae</taxon>
        <taxon>Riccia</taxon>
    </lineage>
</organism>
<dbReference type="SUPFAM" id="SSF53098">
    <property type="entry name" value="Ribonuclease H-like"/>
    <property type="match status" value="1"/>
</dbReference>
<dbReference type="Gene3D" id="1.10.340.70">
    <property type="match status" value="1"/>
</dbReference>
<dbReference type="InterPro" id="IPR000477">
    <property type="entry name" value="RT_dom"/>
</dbReference>
<protein>
    <recommendedName>
        <fullName evidence="8">Integrase catalytic domain-containing protein</fullName>
    </recommendedName>
</protein>
<reference evidence="9 10" key="1">
    <citation type="submission" date="2024-09" db="EMBL/GenBank/DDBJ databases">
        <title>Chromosome-scale assembly of Riccia sorocarpa.</title>
        <authorList>
            <person name="Paukszto L."/>
        </authorList>
    </citation>
    <scope>NUCLEOTIDE SEQUENCE [LARGE SCALE GENOMIC DNA]</scope>
    <source>
        <strain evidence="9">LP-2024</strain>
        <tissue evidence="9">Aerial parts of the thallus</tissue>
    </source>
</reference>
<dbReference type="InterPro" id="IPR043128">
    <property type="entry name" value="Rev_trsase/Diguanyl_cyclase"/>
</dbReference>
<feature type="region of interest" description="Disordered" evidence="7">
    <location>
        <begin position="581"/>
        <end position="612"/>
    </location>
</feature>
<dbReference type="Pfam" id="PF17919">
    <property type="entry name" value="RT_RNaseH_2"/>
    <property type="match status" value="1"/>
</dbReference>
<dbReference type="Pfam" id="PF00665">
    <property type="entry name" value="rve"/>
    <property type="match status" value="1"/>
</dbReference>
<keyword evidence="4" id="KW-0378">Hydrolase</keyword>
<dbReference type="EMBL" id="JBJQOH010000006">
    <property type="protein sequence ID" value="KAL3684965.1"/>
    <property type="molecule type" value="Genomic_DNA"/>
</dbReference>
<dbReference type="GO" id="GO:0016779">
    <property type="term" value="F:nucleotidyltransferase activity"/>
    <property type="evidence" value="ECO:0007669"/>
    <property type="project" value="UniProtKB-KW"/>
</dbReference>
<dbReference type="Pfam" id="PF17921">
    <property type="entry name" value="Integrase_H2C2"/>
    <property type="match status" value="1"/>
</dbReference>
<keyword evidence="5" id="KW-0511">Multifunctional enzyme</keyword>
<feature type="compositionally biased region" description="Basic residues" evidence="7">
    <location>
        <begin position="266"/>
        <end position="277"/>
    </location>
</feature>
<accession>A0ABD3H3K8</accession>
<dbReference type="Proteomes" id="UP001633002">
    <property type="component" value="Unassembled WGS sequence"/>
</dbReference>
<dbReference type="InterPro" id="IPR001584">
    <property type="entry name" value="Integrase_cat-core"/>
</dbReference>
<feature type="region of interest" description="Disordered" evidence="7">
    <location>
        <begin position="669"/>
        <end position="696"/>
    </location>
</feature>
<comment type="caution">
    <text evidence="9">The sequence shown here is derived from an EMBL/GenBank/DDBJ whole genome shotgun (WGS) entry which is preliminary data.</text>
</comment>
<feature type="compositionally biased region" description="Acidic residues" evidence="7">
    <location>
        <begin position="283"/>
        <end position="299"/>
    </location>
</feature>
<feature type="compositionally biased region" description="Basic residues" evidence="7">
    <location>
        <begin position="302"/>
        <end position="314"/>
    </location>
</feature>
<dbReference type="InterPro" id="IPR012337">
    <property type="entry name" value="RNaseH-like_sf"/>
</dbReference>
<feature type="compositionally biased region" description="Basic and acidic residues" evidence="7">
    <location>
        <begin position="685"/>
        <end position="696"/>
    </location>
</feature>
<dbReference type="InterPro" id="IPR043502">
    <property type="entry name" value="DNA/RNA_pol_sf"/>
</dbReference>
<gene>
    <name evidence="9" type="ORF">R1sor_002987</name>
</gene>
<dbReference type="SUPFAM" id="SSF56672">
    <property type="entry name" value="DNA/RNA polymerases"/>
    <property type="match status" value="1"/>
</dbReference>
<keyword evidence="6" id="KW-0175">Coiled coil</keyword>
<dbReference type="Pfam" id="PF00078">
    <property type="entry name" value="RVT_1"/>
    <property type="match status" value="1"/>
</dbReference>
<dbReference type="InterPro" id="IPR041588">
    <property type="entry name" value="Integrase_H2C2"/>
</dbReference>